<sequence length="57" mass="6176">MINNSQHSCIRGADSGTSCGITQYHGEGFFTFRIVVVNDVYHEVLGCDFALIPVKGA</sequence>
<reference evidence="1 2" key="1">
    <citation type="submission" date="2016-05" db="EMBL/GenBank/DDBJ databases">
        <title>Single-cell genome of chain-forming Candidatus Thiomargarita nelsonii and comparison to other large sulfur-oxidizing bacteria.</title>
        <authorList>
            <person name="Winkel M."/>
            <person name="Salman V."/>
            <person name="Woyke T."/>
            <person name="Schulz-Vogt H."/>
            <person name="Richter M."/>
            <person name="Flood B."/>
            <person name="Bailey J."/>
            <person name="Amann R."/>
            <person name="Mussmann M."/>
        </authorList>
    </citation>
    <scope>NUCLEOTIDE SEQUENCE [LARGE SCALE GENOMIC DNA]</scope>
    <source>
        <strain evidence="1 2">THI036</strain>
    </source>
</reference>
<gene>
    <name evidence="1" type="ORF">THIOM_002143</name>
</gene>
<organism evidence="1 2">
    <name type="scientific">Candidatus Thiomargarita nelsonii</name>
    <dbReference type="NCBI Taxonomy" id="1003181"/>
    <lineage>
        <taxon>Bacteria</taxon>
        <taxon>Pseudomonadati</taxon>
        <taxon>Pseudomonadota</taxon>
        <taxon>Gammaproteobacteria</taxon>
        <taxon>Thiotrichales</taxon>
        <taxon>Thiotrichaceae</taxon>
        <taxon>Thiomargarita</taxon>
    </lineage>
</organism>
<name>A0A176S200_9GAMM</name>
<proteinExistence type="predicted"/>
<dbReference type="Proteomes" id="UP000076962">
    <property type="component" value="Unassembled WGS sequence"/>
</dbReference>
<evidence type="ECO:0000313" key="1">
    <source>
        <dbReference type="EMBL" id="OAD22073.1"/>
    </source>
</evidence>
<protein>
    <submittedName>
        <fullName evidence="1">Uncharacterized protein</fullName>
    </submittedName>
</protein>
<evidence type="ECO:0000313" key="2">
    <source>
        <dbReference type="Proteomes" id="UP000076962"/>
    </source>
</evidence>
<accession>A0A176S200</accession>
<keyword evidence="2" id="KW-1185">Reference proteome</keyword>
<comment type="caution">
    <text evidence="1">The sequence shown here is derived from an EMBL/GenBank/DDBJ whole genome shotgun (WGS) entry which is preliminary data.</text>
</comment>
<dbReference type="EMBL" id="LUTY01001190">
    <property type="protein sequence ID" value="OAD22073.1"/>
    <property type="molecule type" value="Genomic_DNA"/>
</dbReference>
<dbReference type="AlphaFoldDB" id="A0A176S200"/>